<dbReference type="CDD" id="cd00161">
    <property type="entry name" value="beta-trefoil_Ricin-like"/>
    <property type="match status" value="1"/>
</dbReference>
<evidence type="ECO:0000313" key="2">
    <source>
        <dbReference type="EMBL" id="CAE7032536.1"/>
    </source>
</evidence>
<dbReference type="InterPro" id="IPR000772">
    <property type="entry name" value="Ricin_B_lectin"/>
</dbReference>
<accession>A0A6S6W0Q3</accession>
<dbReference type="InterPro" id="IPR035992">
    <property type="entry name" value="Ricin_B-like_lectins"/>
</dbReference>
<feature type="domain" description="Ricin B lectin" evidence="1">
    <location>
        <begin position="37"/>
        <end position="122"/>
    </location>
</feature>
<name>A0A6S6W0Q3_9PLEO</name>
<gene>
    <name evidence="2" type="ORF">PTTW11_05014</name>
</gene>
<organism evidence="2 3">
    <name type="scientific">Pyrenophora teres f. teres</name>
    <dbReference type="NCBI Taxonomy" id="97479"/>
    <lineage>
        <taxon>Eukaryota</taxon>
        <taxon>Fungi</taxon>
        <taxon>Dikarya</taxon>
        <taxon>Ascomycota</taxon>
        <taxon>Pezizomycotina</taxon>
        <taxon>Dothideomycetes</taxon>
        <taxon>Pleosporomycetidae</taxon>
        <taxon>Pleosporales</taxon>
        <taxon>Pleosporineae</taxon>
        <taxon>Pleosporaceae</taxon>
        <taxon>Pyrenophora</taxon>
    </lineage>
</organism>
<dbReference type="Proteomes" id="UP000472372">
    <property type="component" value="Chromosome 4"/>
</dbReference>
<dbReference type="EMBL" id="HG992980">
    <property type="protein sequence ID" value="CAE7032536.1"/>
    <property type="molecule type" value="Genomic_DNA"/>
</dbReference>
<reference evidence="2" key="1">
    <citation type="submission" date="2021-02" db="EMBL/GenBank/DDBJ databases">
        <authorList>
            <person name="Syme A R."/>
            <person name="Syme A R."/>
            <person name="Moolhuijzen P."/>
        </authorList>
    </citation>
    <scope>NUCLEOTIDE SEQUENCE</scope>
    <source>
        <strain evidence="2">W1-1</strain>
    </source>
</reference>
<dbReference type="AlphaFoldDB" id="A0A6S6W0Q3"/>
<protein>
    <recommendedName>
        <fullName evidence="1">Ricin B lectin domain-containing protein</fullName>
    </recommendedName>
</protein>
<proteinExistence type="predicted"/>
<dbReference type="SUPFAM" id="SSF50370">
    <property type="entry name" value="Ricin B-like lectins"/>
    <property type="match status" value="1"/>
</dbReference>
<dbReference type="Gene3D" id="2.80.10.50">
    <property type="match status" value="1"/>
</dbReference>
<dbReference type="Pfam" id="PF14200">
    <property type="entry name" value="RicinB_lectin_2"/>
    <property type="match status" value="1"/>
</dbReference>
<sequence>MSFTHTVYIIAINGGHVVEADNTGKEIKTQKATVSKSQQWVVERKDAHKADEFALRNVATNAYLGAPKGVSGTYCTTNTKQFWRAEPGHAPGSFWLKNLEFDDACLCNSGAKTTANSIVYMWQKDDGWVQSMLWYLRDVNDKGLF</sequence>
<evidence type="ECO:0000313" key="3">
    <source>
        <dbReference type="Proteomes" id="UP000472372"/>
    </source>
</evidence>
<evidence type="ECO:0000259" key="1">
    <source>
        <dbReference type="Pfam" id="PF14200"/>
    </source>
</evidence>